<dbReference type="WBParaSite" id="PS1159_v2.g21191.t1">
    <property type="protein sequence ID" value="PS1159_v2.g21191.t1"/>
    <property type="gene ID" value="PS1159_v2.g21191"/>
</dbReference>
<name>A0AC35FV21_9BILA</name>
<proteinExistence type="predicted"/>
<dbReference type="Proteomes" id="UP000887580">
    <property type="component" value="Unplaced"/>
</dbReference>
<reference evidence="2" key="1">
    <citation type="submission" date="2022-11" db="UniProtKB">
        <authorList>
            <consortium name="WormBaseParasite"/>
        </authorList>
    </citation>
    <scope>IDENTIFICATION</scope>
</reference>
<evidence type="ECO:0000313" key="2">
    <source>
        <dbReference type="WBParaSite" id="PS1159_v2.g21191.t1"/>
    </source>
</evidence>
<sequence>MCIRKKKEKGSVHSGGSGLIKENLQTARERVSQRKGYERPQQQKEKRHGLNEVHRKIRDSQDCTIEEQKFQMAQAQKALGLRPNTALIERIAERDKKNEKTQDKSQAQQSVMSTKGDIAFSFIKRKLAKDDDTIAPNFKGRSPVARSPGADGGCITPNPEAEELLEEDQVDSEANSENYMYNGKEIVYTCHTMVRSMGKQEITDAQENVKWDPFAPLKELETREMFNCSILRQNTLVSNTLAMPSDTEKAKYEKKQQKTQEANSKKRKKVVIKLPVLDLSDFNDITIVSQTQSISTKRAPSIRDVSGKSKKEKKRAPSPSPEKAQQKTNPAGNKSKESCKTGGKSAERLQSKSNFSSKK</sequence>
<protein>
    <submittedName>
        <fullName evidence="2">Uncharacterized protein</fullName>
    </submittedName>
</protein>
<evidence type="ECO:0000313" key="1">
    <source>
        <dbReference type="Proteomes" id="UP000887580"/>
    </source>
</evidence>
<accession>A0AC35FV21</accession>
<organism evidence="1 2">
    <name type="scientific">Panagrolaimus sp. PS1159</name>
    <dbReference type="NCBI Taxonomy" id="55785"/>
    <lineage>
        <taxon>Eukaryota</taxon>
        <taxon>Metazoa</taxon>
        <taxon>Ecdysozoa</taxon>
        <taxon>Nematoda</taxon>
        <taxon>Chromadorea</taxon>
        <taxon>Rhabditida</taxon>
        <taxon>Tylenchina</taxon>
        <taxon>Panagrolaimomorpha</taxon>
        <taxon>Panagrolaimoidea</taxon>
        <taxon>Panagrolaimidae</taxon>
        <taxon>Panagrolaimus</taxon>
    </lineage>
</organism>